<evidence type="ECO:0000313" key="5">
    <source>
        <dbReference type="Proteomes" id="UP001140206"/>
    </source>
</evidence>
<comment type="caution">
    <text evidence="4">The sequence shown here is derived from an EMBL/GenBank/DDBJ whole genome shotgun (WGS) entry which is preliminary data.</text>
</comment>
<protein>
    <submittedName>
        <fullName evidence="4">HXXXD-type acyl-transferase family protein</fullName>
    </submittedName>
</protein>
<dbReference type="Proteomes" id="UP001140206">
    <property type="component" value="Chromosome 1"/>
</dbReference>
<reference evidence="4" key="1">
    <citation type="submission" date="2022-08" db="EMBL/GenBank/DDBJ databases">
        <authorList>
            <person name="Marques A."/>
        </authorList>
    </citation>
    <scope>NUCLEOTIDE SEQUENCE</scope>
    <source>
        <strain evidence="4">RhyPub2mFocal</strain>
        <tissue evidence="4">Leaves</tissue>
    </source>
</reference>
<keyword evidence="5" id="KW-1185">Reference proteome</keyword>
<evidence type="ECO:0000256" key="3">
    <source>
        <dbReference type="ARBA" id="ARBA00023315"/>
    </source>
</evidence>
<gene>
    <name evidence="4" type="ORF">LUZ62_022826</name>
</gene>
<dbReference type="InterPro" id="IPR023213">
    <property type="entry name" value="CAT-like_dom_sf"/>
</dbReference>
<evidence type="ECO:0000256" key="2">
    <source>
        <dbReference type="ARBA" id="ARBA00022679"/>
    </source>
</evidence>
<comment type="similarity">
    <text evidence="1">Belongs to the plant acyltransferase family.</text>
</comment>
<dbReference type="AlphaFoldDB" id="A0AAV8GX75"/>
<accession>A0AAV8GX75</accession>
<keyword evidence="3" id="KW-0012">Acyltransferase</keyword>
<dbReference type="EMBL" id="JAMFTS010000001">
    <property type="protein sequence ID" value="KAJ4810260.1"/>
    <property type="molecule type" value="Genomic_DNA"/>
</dbReference>
<organism evidence="4 5">
    <name type="scientific">Rhynchospora pubera</name>
    <dbReference type="NCBI Taxonomy" id="906938"/>
    <lineage>
        <taxon>Eukaryota</taxon>
        <taxon>Viridiplantae</taxon>
        <taxon>Streptophyta</taxon>
        <taxon>Embryophyta</taxon>
        <taxon>Tracheophyta</taxon>
        <taxon>Spermatophyta</taxon>
        <taxon>Magnoliopsida</taxon>
        <taxon>Liliopsida</taxon>
        <taxon>Poales</taxon>
        <taxon>Cyperaceae</taxon>
        <taxon>Cyperoideae</taxon>
        <taxon>Rhynchosporeae</taxon>
        <taxon>Rhynchospora</taxon>
    </lineage>
</organism>
<sequence>MTRRVEILESSMVVPAEDTLREMLSLSNIDLLKGIKRSNTIYLYKNNEGAKDFFSAEVLKSALAKTLVLFYPLAGRHVVGDGGSNQIDCNAEGVLFKVARSELTADSIQFEPMSEEIIELFIPKKPHSSSLLIMLQVTHLKCGSVVLGTSTNHIFIDGRGAALMFRTWSQIARGDLKSVVQPSFDNGPLCARSPPKVSFEFPVYNPDDPDPSEKEDNTKSCVCVLRLFKLSAEQIRKLKMRCSNISRVSTFCAVSALVWKCYCSASAQELALAPDRKSSLYFPADIRNRIHPPIPDYCANGAIRMVATSQVFEITTSPIGNVARTVKAEIDRVTDEYIRSFIDYVKVMSDQKMPVKTKYVSESDLRIRTILGVPLCDVDFGWGPPQLFSWEKPTENRVAYIMNQLGNDNGGIKLTLALHPSTMKLFEKLFYEELELSFTDDQIK</sequence>
<dbReference type="PANTHER" id="PTHR31642">
    <property type="entry name" value="TRICHOTHECENE 3-O-ACETYLTRANSFERASE"/>
    <property type="match status" value="1"/>
</dbReference>
<keyword evidence="2" id="KW-0808">Transferase</keyword>
<name>A0AAV8GX75_9POAL</name>
<evidence type="ECO:0000313" key="4">
    <source>
        <dbReference type="EMBL" id="KAJ4810260.1"/>
    </source>
</evidence>
<dbReference type="GO" id="GO:0016747">
    <property type="term" value="F:acyltransferase activity, transferring groups other than amino-acyl groups"/>
    <property type="evidence" value="ECO:0007669"/>
    <property type="project" value="TreeGrafter"/>
</dbReference>
<dbReference type="Gene3D" id="3.30.559.10">
    <property type="entry name" value="Chloramphenicol acetyltransferase-like domain"/>
    <property type="match status" value="2"/>
</dbReference>
<dbReference type="InterPro" id="IPR050317">
    <property type="entry name" value="Plant_Fungal_Acyltransferase"/>
</dbReference>
<dbReference type="Pfam" id="PF02458">
    <property type="entry name" value="Transferase"/>
    <property type="match status" value="1"/>
</dbReference>
<proteinExistence type="inferred from homology"/>
<evidence type="ECO:0000256" key="1">
    <source>
        <dbReference type="ARBA" id="ARBA00009861"/>
    </source>
</evidence>
<dbReference type="PANTHER" id="PTHR31642:SF138">
    <property type="entry name" value="PUTRESCINE HYDROXYCINNAMOYLTRANSFERASE 1"/>
    <property type="match status" value="1"/>
</dbReference>